<dbReference type="AlphaFoldDB" id="A0A915JB00"/>
<evidence type="ECO:0000313" key="1">
    <source>
        <dbReference type="Proteomes" id="UP000887565"/>
    </source>
</evidence>
<sequence>MVAIPTGCEKTIAETQAKCFDKAAEEAESRPNAKPGIQQVKLIHKKLETELFGALWSRGSLKWLNDKQENDLGANLSEFKLSKTIHSDVQEDELYFLMVEMTLITFDMSKTDRAILLLGNKYFQCPSLFYKHDA</sequence>
<reference evidence="2" key="1">
    <citation type="submission" date="2022-11" db="UniProtKB">
        <authorList>
            <consortium name="WormBaseParasite"/>
        </authorList>
    </citation>
    <scope>IDENTIFICATION</scope>
</reference>
<organism evidence="1 2">
    <name type="scientific">Romanomermis culicivorax</name>
    <name type="common">Nematode worm</name>
    <dbReference type="NCBI Taxonomy" id="13658"/>
    <lineage>
        <taxon>Eukaryota</taxon>
        <taxon>Metazoa</taxon>
        <taxon>Ecdysozoa</taxon>
        <taxon>Nematoda</taxon>
        <taxon>Enoplea</taxon>
        <taxon>Dorylaimia</taxon>
        <taxon>Mermithida</taxon>
        <taxon>Mermithoidea</taxon>
        <taxon>Mermithidae</taxon>
        <taxon>Romanomermis</taxon>
    </lineage>
</organism>
<accession>A0A915JB00</accession>
<protein>
    <submittedName>
        <fullName evidence="2">Uncharacterized protein</fullName>
    </submittedName>
</protein>
<dbReference type="WBParaSite" id="nRc.2.0.1.t23659-RA">
    <property type="protein sequence ID" value="nRc.2.0.1.t23659-RA"/>
    <property type="gene ID" value="nRc.2.0.1.g23659"/>
</dbReference>
<dbReference type="Proteomes" id="UP000887565">
    <property type="component" value="Unplaced"/>
</dbReference>
<keyword evidence="1" id="KW-1185">Reference proteome</keyword>
<proteinExistence type="predicted"/>
<name>A0A915JB00_ROMCU</name>
<evidence type="ECO:0000313" key="2">
    <source>
        <dbReference type="WBParaSite" id="nRc.2.0.1.t23659-RA"/>
    </source>
</evidence>